<dbReference type="AlphaFoldDB" id="Q4K5P8"/>
<accession>Q4K5P8</accession>
<dbReference type="Proteomes" id="UP000008540">
    <property type="component" value="Chromosome"/>
</dbReference>
<dbReference type="eggNOG" id="ENOG50307XY">
    <property type="taxonomic scope" value="Bacteria"/>
</dbReference>
<evidence type="ECO:0000313" key="1">
    <source>
        <dbReference type="EMBL" id="AAY94577.1"/>
    </source>
</evidence>
<name>Q4K5P8_PSEF5</name>
<organism evidence="1 2">
    <name type="scientific">Pseudomonas fluorescens (strain ATCC BAA-477 / NRRL B-23932 / Pf-5)</name>
    <dbReference type="NCBI Taxonomy" id="220664"/>
    <lineage>
        <taxon>Bacteria</taxon>
        <taxon>Pseudomonadati</taxon>
        <taxon>Pseudomonadota</taxon>
        <taxon>Gammaproteobacteria</taxon>
        <taxon>Pseudomonadales</taxon>
        <taxon>Pseudomonadaceae</taxon>
        <taxon>Pseudomonas</taxon>
    </lineage>
</organism>
<sequence>MRGTPSGVPGAFFPVDQPVHSPPPIVWSRLGRSFIKKDLMMNTPETAAHYVPLKSNISRPGVFFINANASPEALHEAAEQRMRTAANLLETLCCLNFSHGDVKDIPHIIDVLYVLTQDGCDLLEAAKWRAAAEA</sequence>
<gene>
    <name evidence="1" type="ordered locus">PFL_5367</name>
</gene>
<dbReference type="HOGENOM" id="CLU_155241_1_0_6"/>
<dbReference type="KEGG" id="pfl:PFL_5367"/>
<reference evidence="1 2" key="1">
    <citation type="journal article" date="2005" name="Nat. Biotechnol.">
        <title>Complete genome sequence of the plant commensal Pseudomonas fluorescens Pf-5.</title>
        <authorList>
            <person name="Paulsen I.T."/>
            <person name="Press C.M."/>
            <person name="Ravel J."/>
            <person name="Kobayashi D.Y."/>
            <person name="Myers G.S."/>
            <person name="Mavrodi D.V."/>
            <person name="DeBoy R.T."/>
            <person name="Seshadri R."/>
            <person name="Ren Q."/>
            <person name="Madupu R."/>
            <person name="Dodson R.J."/>
            <person name="Durkin A.S."/>
            <person name="Brinkac L.M."/>
            <person name="Daugherty S.C."/>
            <person name="Sullivan S.A."/>
            <person name="Rosovitz M.J."/>
            <person name="Gwinn M.L."/>
            <person name="Zhou L."/>
            <person name="Schneider D.J."/>
            <person name="Cartinhour S.W."/>
            <person name="Nelson W.C."/>
            <person name="Weidman J."/>
            <person name="Watkins K."/>
            <person name="Tran K."/>
            <person name="Khouri H."/>
            <person name="Pierson E.A."/>
            <person name="Pierson L.S.III."/>
            <person name="Thomashow L.S."/>
            <person name="Loper J.E."/>
        </authorList>
    </citation>
    <scope>NUCLEOTIDE SEQUENCE [LARGE SCALE GENOMIC DNA]</scope>
    <source>
        <strain evidence="2">ATCC BAA-477 / NRRL B-23932 / Pf-5</strain>
    </source>
</reference>
<proteinExistence type="predicted"/>
<dbReference type="EMBL" id="CP000076">
    <property type="protein sequence ID" value="AAY94577.1"/>
    <property type="molecule type" value="Genomic_DNA"/>
</dbReference>
<protein>
    <submittedName>
        <fullName evidence="1">Uncharacterized protein</fullName>
    </submittedName>
</protein>
<evidence type="ECO:0000313" key="2">
    <source>
        <dbReference type="Proteomes" id="UP000008540"/>
    </source>
</evidence>